<reference evidence="13 14" key="1">
    <citation type="submission" date="2014-04" db="EMBL/GenBank/DDBJ databases">
        <authorList>
            <consortium name="DOE Joint Genome Institute"/>
            <person name="Kuo A."/>
            <person name="Gay G."/>
            <person name="Dore J."/>
            <person name="Kohler A."/>
            <person name="Nagy L.G."/>
            <person name="Floudas D."/>
            <person name="Copeland A."/>
            <person name="Barry K.W."/>
            <person name="Cichocki N."/>
            <person name="Veneault-Fourrey C."/>
            <person name="LaButti K."/>
            <person name="Lindquist E.A."/>
            <person name="Lipzen A."/>
            <person name="Lundell T."/>
            <person name="Morin E."/>
            <person name="Murat C."/>
            <person name="Sun H."/>
            <person name="Tunlid A."/>
            <person name="Henrissat B."/>
            <person name="Grigoriev I.V."/>
            <person name="Hibbett D.S."/>
            <person name="Martin F."/>
            <person name="Nordberg H.P."/>
            <person name="Cantor M.N."/>
            <person name="Hua S.X."/>
        </authorList>
    </citation>
    <scope>NUCLEOTIDE SEQUENCE [LARGE SCALE GENOMIC DNA]</scope>
    <source>
        <strain evidence="14">h7</strain>
    </source>
</reference>
<feature type="domain" description="Isopropylmalate dehydrogenase-like" evidence="12">
    <location>
        <begin position="43"/>
        <end position="369"/>
    </location>
</feature>
<dbReference type="AlphaFoldDB" id="A0A0C3CQJ3"/>
<evidence type="ECO:0000256" key="11">
    <source>
        <dbReference type="ARBA" id="ARBA00071938"/>
    </source>
</evidence>
<dbReference type="PANTHER" id="PTHR11835">
    <property type="entry name" value="DECARBOXYLATING DEHYDROGENASES-ISOCITRATE, ISOPROPYLMALATE, TARTRATE"/>
    <property type="match status" value="1"/>
</dbReference>
<protein>
    <recommendedName>
        <fullName evidence="11">Isocitrate dehydrogenase [NAD] subunit 1, mitochondrial</fullName>
        <ecNumber evidence="5">1.1.1.41</ecNumber>
    </recommendedName>
    <alternativeName>
        <fullName evidence="10">Isocitric dehydrogenase</fullName>
    </alternativeName>
    <alternativeName>
        <fullName evidence="9">NAD(+)-specific ICDH</fullName>
    </alternativeName>
</protein>
<evidence type="ECO:0000256" key="4">
    <source>
        <dbReference type="ARBA" id="ARBA00011567"/>
    </source>
</evidence>
<name>A0A0C3CQJ3_HEBCY</name>
<dbReference type="HOGENOM" id="CLU_031953_0_1_1"/>
<dbReference type="FunFam" id="3.40.718.10:FF:000001">
    <property type="entry name" value="Isocitrate dehydrogenase [NAD] subunit, mitochondrial"/>
    <property type="match status" value="1"/>
</dbReference>
<dbReference type="GO" id="GO:0005739">
    <property type="term" value="C:mitochondrion"/>
    <property type="evidence" value="ECO:0007669"/>
    <property type="project" value="UniProtKB-SubCell"/>
</dbReference>
<comment type="subunit">
    <text evidence="4">Octamer of two non-identical subunits IDH1 and IDH2.</text>
</comment>
<accession>A0A0C3CQJ3</accession>
<evidence type="ECO:0000259" key="12">
    <source>
        <dbReference type="SMART" id="SM01329"/>
    </source>
</evidence>
<evidence type="ECO:0000256" key="6">
    <source>
        <dbReference type="ARBA" id="ARBA00022532"/>
    </source>
</evidence>
<dbReference type="GO" id="GO:0006099">
    <property type="term" value="P:tricarboxylic acid cycle"/>
    <property type="evidence" value="ECO:0007669"/>
    <property type="project" value="UniProtKB-KW"/>
</dbReference>
<dbReference type="GO" id="GO:0004449">
    <property type="term" value="F:isocitrate dehydrogenase (NAD+) activity"/>
    <property type="evidence" value="ECO:0007669"/>
    <property type="project" value="UniProtKB-EC"/>
</dbReference>
<keyword evidence="8" id="KW-0496">Mitochondrion</keyword>
<dbReference type="Proteomes" id="UP000053424">
    <property type="component" value="Unassembled WGS sequence"/>
</dbReference>
<comment type="similarity">
    <text evidence="3">Belongs to the isocitrate and isopropylmalate dehydrogenases family.</text>
</comment>
<reference evidence="14" key="2">
    <citation type="submission" date="2015-01" db="EMBL/GenBank/DDBJ databases">
        <title>Evolutionary Origins and Diversification of the Mycorrhizal Mutualists.</title>
        <authorList>
            <consortium name="DOE Joint Genome Institute"/>
            <consortium name="Mycorrhizal Genomics Consortium"/>
            <person name="Kohler A."/>
            <person name="Kuo A."/>
            <person name="Nagy L.G."/>
            <person name="Floudas D."/>
            <person name="Copeland A."/>
            <person name="Barry K.W."/>
            <person name="Cichocki N."/>
            <person name="Veneault-Fourrey C."/>
            <person name="LaButti K."/>
            <person name="Lindquist E.A."/>
            <person name="Lipzen A."/>
            <person name="Lundell T."/>
            <person name="Morin E."/>
            <person name="Murat C."/>
            <person name="Riley R."/>
            <person name="Ohm R."/>
            <person name="Sun H."/>
            <person name="Tunlid A."/>
            <person name="Henrissat B."/>
            <person name="Grigoriev I.V."/>
            <person name="Hibbett D.S."/>
            <person name="Martin F."/>
        </authorList>
    </citation>
    <scope>NUCLEOTIDE SEQUENCE [LARGE SCALE GENOMIC DNA]</scope>
    <source>
        <strain evidence="14">h7</strain>
    </source>
</reference>
<evidence type="ECO:0000256" key="2">
    <source>
        <dbReference type="ARBA" id="ARBA00004173"/>
    </source>
</evidence>
<keyword evidence="7" id="KW-0809">Transit peptide</keyword>
<evidence type="ECO:0000313" key="14">
    <source>
        <dbReference type="Proteomes" id="UP000053424"/>
    </source>
</evidence>
<dbReference type="GO" id="GO:0006102">
    <property type="term" value="P:isocitrate metabolic process"/>
    <property type="evidence" value="ECO:0007669"/>
    <property type="project" value="TreeGrafter"/>
</dbReference>
<dbReference type="Gene3D" id="3.40.718.10">
    <property type="entry name" value="Isopropylmalate Dehydrogenase"/>
    <property type="match status" value="1"/>
</dbReference>
<gene>
    <name evidence="13" type="ORF">M413DRAFT_426145</name>
</gene>
<dbReference type="Pfam" id="PF00180">
    <property type="entry name" value="Iso_dh"/>
    <property type="match status" value="1"/>
</dbReference>
<evidence type="ECO:0000256" key="5">
    <source>
        <dbReference type="ARBA" id="ARBA00013012"/>
    </source>
</evidence>
<dbReference type="EMBL" id="KN831771">
    <property type="protein sequence ID" value="KIM46111.1"/>
    <property type="molecule type" value="Genomic_DNA"/>
</dbReference>
<sequence length="375" mass="40526">MLRNALTSVSRPLVSQVNLSHPLGPALTIVLQPPSTKYGGIYTVTLIPGDGIGAEITDSVKEIFEHVNAPIEWEQYDVSGMSSAGEALFKQAMDSLKRNRVGLKGILFTPISQSGHISWNVAMRQQLDIYASVVLCKSLPGFPTRHSNVDFAIIRENTEGEYSGLEHQSYPGVVESLKVSTRAKAERISRFAFDFALKNNRKKVTCVHKANIMKLGDGLFLNTFRRVAEEYKSSGIEFNDMIVDNTSMQLVARPGQFDVMVMPNLYGAIVSNIGAALVGGPGIVPGCNVGREYALFEPGCRHVASDIMGTNRANPTAMVLSATMMLRHLGLDNLANNIASATFGVINEGKVRTADMGGSATTDEFTAAIIKKLGA</sequence>
<evidence type="ECO:0000256" key="10">
    <source>
        <dbReference type="ARBA" id="ARBA00030683"/>
    </source>
</evidence>
<comment type="catalytic activity">
    <reaction evidence="1">
        <text>D-threo-isocitrate + NAD(+) = 2-oxoglutarate + CO2 + NADH</text>
        <dbReference type="Rhea" id="RHEA:23632"/>
        <dbReference type="ChEBI" id="CHEBI:15562"/>
        <dbReference type="ChEBI" id="CHEBI:16526"/>
        <dbReference type="ChEBI" id="CHEBI:16810"/>
        <dbReference type="ChEBI" id="CHEBI:57540"/>
        <dbReference type="ChEBI" id="CHEBI:57945"/>
        <dbReference type="EC" id="1.1.1.41"/>
    </reaction>
</comment>
<dbReference type="SUPFAM" id="SSF53659">
    <property type="entry name" value="Isocitrate/Isopropylmalate dehydrogenase-like"/>
    <property type="match status" value="1"/>
</dbReference>
<dbReference type="NCBIfam" id="TIGR00175">
    <property type="entry name" value="mito_nad_idh"/>
    <property type="match status" value="1"/>
</dbReference>
<evidence type="ECO:0000256" key="3">
    <source>
        <dbReference type="ARBA" id="ARBA00007769"/>
    </source>
</evidence>
<dbReference type="STRING" id="686832.A0A0C3CQJ3"/>
<keyword evidence="6" id="KW-0816">Tricarboxylic acid cycle</keyword>
<keyword evidence="14" id="KW-1185">Reference proteome</keyword>
<dbReference type="InterPro" id="IPR024084">
    <property type="entry name" value="IsoPropMal-DH-like_dom"/>
</dbReference>
<evidence type="ECO:0000256" key="7">
    <source>
        <dbReference type="ARBA" id="ARBA00022946"/>
    </source>
</evidence>
<evidence type="ECO:0000313" key="13">
    <source>
        <dbReference type="EMBL" id="KIM46111.1"/>
    </source>
</evidence>
<evidence type="ECO:0000256" key="8">
    <source>
        <dbReference type="ARBA" id="ARBA00023128"/>
    </source>
</evidence>
<dbReference type="SMART" id="SM01329">
    <property type="entry name" value="Iso_dh"/>
    <property type="match status" value="1"/>
</dbReference>
<comment type="subcellular location">
    <subcellularLocation>
        <location evidence="2">Mitochondrion</location>
    </subcellularLocation>
</comment>
<dbReference type="EC" id="1.1.1.41" evidence="5"/>
<evidence type="ECO:0000256" key="9">
    <source>
        <dbReference type="ARBA" id="ARBA00030631"/>
    </source>
</evidence>
<evidence type="ECO:0000256" key="1">
    <source>
        <dbReference type="ARBA" id="ARBA00000837"/>
    </source>
</evidence>
<proteinExistence type="inferred from homology"/>
<dbReference type="InterPro" id="IPR004434">
    <property type="entry name" value="Isocitrate_DH_NAD"/>
</dbReference>
<dbReference type="PANTHER" id="PTHR11835:SF42">
    <property type="entry name" value="ISOCITRATE DEHYDROGENASE [NAD] SUBUNIT BETA, MITOCHONDRIAL"/>
    <property type="match status" value="1"/>
</dbReference>
<organism evidence="13 14">
    <name type="scientific">Hebeloma cylindrosporum</name>
    <dbReference type="NCBI Taxonomy" id="76867"/>
    <lineage>
        <taxon>Eukaryota</taxon>
        <taxon>Fungi</taxon>
        <taxon>Dikarya</taxon>
        <taxon>Basidiomycota</taxon>
        <taxon>Agaricomycotina</taxon>
        <taxon>Agaricomycetes</taxon>
        <taxon>Agaricomycetidae</taxon>
        <taxon>Agaricales</taxon>
        <taxon>Agaricineae</taxon>
        <taxon>Hymenogastraceae</taxon>
        <taxon>Hebeloma</taxon>
    </lineage>
</organism>
<dbReference type="OrthoDB" id="10261637at2759"/>